<evidence type="ECO:0000313" key="1">
    <source>
        <dbReference type="EMBL" id="WOI35374.1"/>
    </source>
</evidence>
<dbReference type="EMBL" id="CP136706">
    <property type="protein sequence ID" value="WOI35374.1"/>
    <property type="molecule type" value="Genomic_DNA"/>
</dbReference>
<keyword evidence="2" id="KW-1185">Reference proteome</keyword>
<reference evidence="1 2" key="1">
    <citation type="submission" date="2023-10" db="EMBL/GenBank/DDBJ databases">
        <title>Eight complete genome sequences of bacteria isolated from laboratory stock of Giant Kelp gametophytes.</title>
        <authorList>
            <person name="Tolentino B."/>
            <person name="Nuzhdin S."/>
        </authorList>
    </citation>
    <scope>NUCLEOTIDE SEQUENCE [LARGE SCALE GENOMIC DNA]</scope>
    <source>
        <strain evidence="1 2">LC.270.F.C4</strain>
        <plasmid evidence="1 2">unnamed3</plasmid>
    </source>
</reference>
<name>A0ABZ0HMJ7_TRISK</name>
<keyword evidence="1" id="KW-0614">Plasmid</keyword>
<dbReference type="Proteomes" id="UP001302666">
    <property type="component" value="Plasmid unnamed3"/>
</dbReference>
<gene>
    <name evidence="1" type="ORF">R1T40_21105</name>
</gene>
<sequence length="84" mass="9456">MSTEQAQQQSYVGDQNGQQVYQFTTSRASGAWSEQKLNRAIDVQARRRCPNGYREISRKDGKSRWVPGAIPIKYTDVMVTVACG</sequence>
<proteinExistence type="predicted"/>
<protein>
    <submittedName>
        <fullName evidence="1">Uncharacterized protein</fullName>
    </submittedName>
</protein>
<evidence type="ECO:0000313" key="2">
    <source>
        <dbReference type="Proteomes" id="UP001302666"/>
    </source>
</evidence>
<accession>A0ABZ0HMJ7</accession>
<organism evidence="1 2">
    <name type="scientific">Tritonibacter scottomollicae</name>
    <name type="common">Epibacterium scottomollicae</name>
    <dbReference type="NCBI Taxonomy" id="483013"/>
    <lineage>
        <taxon>Bacteria</taxon>
        <taxon>Pseudomonadati</taxon>
        <taxon>Pseudomonadota</taxon>
        <taxon>Alphaproteobacteria</taxon>
        <taxon>Rhodobacterales</taxon>
        <taxon>Paracoccaceae</taxon>
        <taxon>Tritonibacter</taxon>
    </lineage>
</organism>
<geneLocation type="plasmid" evidence="1 2">
    <name>unnamed3</name>
</geneLocation>